<protein>
    <submittedName>
        <fullName evidence="2">Uncharacterized protein</fullName>
    </submittedName>
</protein>
<comment type="caution">
    <text evidence="2">The sequence shown here is derived from an EMBL/GenBank/DDBJ whole genome shotgun (WGS) entry which is preliminary data.</text>
</comment>
<gene>
    <name evidence="2" type="ORF">PHET_02393</name>
</gene>
<proteinExistence type="predicted"/>
<keyword evidence="3" id="KW-1185">Reference proteome</keyword>
<reference evidence="2" key="1">
    <citation type="submission" date="2019-05" db="EMBL/GenBank/DDBJ databases">
        <title>Annotation for the trematode Paragonimus heterotremus.</title>
        <authorList>
            <person name="Choi Y.-J."/>
        </authorList>
    </citation>
    <scope>NUCLEOTIDE SEQUENCE</scope>
    <source>
        <strain evidence="2">LC</strain>
    </source>
</reference>
<dbReference type="Proteomes" id="UP000748531">
    <property type="component" value="Unassembled WGS sequence"/>
</dbReference>
<evidence type="ECO:0000313" key="3">
    <source>
        <dbReference type="Proteomes" id="UP000748531"/>
    </source>
</evidence>
<evidence type="ECO:0000313" key="2">
    <source>
        <dbReference type="EMBL" id="KAF5404204.1"/>
    </source>
</evidence>
<dbReference type="EMBL" id="LUCH01000838">
    <property type="protein sequence ID" value="KAF5404204.1"/>
    <property type="molecule type" value="Genomic_DNA"/>
</dbReference>
<feature type="coiled-coil region" evidence="1">
    <location>
        <begin position="47"/>
        <end position="96"/>
    </location>
</feature>
<evidence type="ECO:0000256" key="1">
    <source>
        <dbReference type="SAM" id="Coils"/>
    </source>
</evidence>
<organism evidence="2 3">
    <name type="scientific">Paragonimus heterotremus</name>
    <dbReference type="NCBI Taxonomy" id="100268"/>
    <lineage>
        <taxon>Eukaryota</taxon>
        <taxon>Metazoa</taxon>
        <taxon>Spiralia</taxon>
        <taxon>Lophotrochozoa</taxon>
        <taxon>Platyhelminthes</taxon>
        <taxon>Trematoda</taxon>
        <taxon>Digenea</taxon>
        <taxon>Plagiorchiida</taxon>
        <taxon>Troglotremata</taxon>
        <taxon>Troglotrematidae</taxon>
        <taxon>Paragonimus</taxon>
    </lineage>
</organism>
<accession>A0A8J4TQH3</accession>
<dbReference type="AlphaFoldDB" id="A0A8J4TQH3"/>
<keyword evidence="1" id="KW-0175">Coiled coil</keyword>
<name>A0A8J4TQH3_9TREM</name>
<sequence length="163" mass="18556">MSTRRTTVVPTTAAEDEIKQANVDVYSYSGSHNSNKSISRLGSQKRITGLKEKYLDEELQLELLEIKLRYRRELLRVRTEADIAGIRARLQREKNEFEQASGMTTDSVSRLGNYVEDYRTHVERRSAKQPVECNPPDVKPTVVDNAMATALQLVKRQELSSVS</sequence>